<name>A0A6J5KQZ4_9CAUD</name>
<organism evidence="1">
    <name type="scientific">uncultured Caudovirales phage</name>
    <dbReference type="NCBI Taxonomy" id="2100421"/>
    <lineage>
        <taxon>Viruses</taxon>
        <taxon>Duplodnaviria</taxon>
        <taxon>Heunggongvirae</taxon>
        <taxon>Uroviricota</taxon>
        <taxon>Caudoviricetes</taxon>
        <taxon>Peduoviridae</taxon>
        <taxon>Maltschvirus</taxon>
        <taxon>Maltschvirus maltsch</taxon>
    </lineage>
</organism>
<accession>A0A6J5KQZ4</accession>
<sequence>MIREHNKDFEFEYKDMLIEFSIDYNLYGFNDVRGYGVEADDIKYSNYTIYGNLDAFGKEYTDNRIKEIFGEDFLKELDRIASDMVEEAQLN</sequence>
<protein>
    <submittedName>
        <fullName evidence="1">Uncharacterized protein</fullName>
    </submittedName>
</protein>
<dbReference type="EMBL" id="LR796181">
    <property type="protein sequence ID" value="CAB4124828.1"/>
    <property type="molecule type" value="Genomic_DNA"/>
</dbReference>
<reference evidence="1" key="1">
    <citation type="submission" date="2020-04" db="EMBL/GenBank/DDBJ databases">
        <authorList>
            <person name="Chiriac C."/>
            <person name="Salcher M."/>
            <person name="Ghai R."/>
            <person name="Kavagutti S V."/>
        </authorList>
    </citation>
    <scope>NUCLEOTIDE SEQUENCE</scope>
</reference>
<evidence type="ECO:0000313" key="1">
    <source>
        <dbReference type="EMBL" id="CAB4124828.1"/>
    </source>
</evidence>
<dbReference type="EMBL" id="LR798291">
    <property type="protein sequence ID" value="CAB5220974.1"/>
    <property type="molecule type" value="Genomic_DNA"/>
</dbReference>
<evidence type="ECO:0000313" key="2">
    <source>
        <dbReference type="EMBL" id="CAB5220974.1"/>
    </source>
</evidence>
<proteinExistence type="predicted"/>
<gene>
    <name evidence="2" type="ORF">UFOVP246_64</name>
    <name evidence="1" type="ORF">UFOVP59_51</name>
</gene>